<comment type="catalytic activity">
    <reaction evidence="1">
        <text>(4aS,6R)-4a-hydroxy-L-erythro-5,6,7,8-tetrahydrobiopterin = (6R)-L-erythro-6,7-dihydrobiopterin + H2O</text>
        <dbReference type="Rhea" id="RHEA:11920"/>
        <dbReference type="ChEBI" id="CHEBI:15377"/>
        <dbReference type="ChEBI" id="CHEBI:15642"/>
        <dbReference type="ChEBI" id="CHEBI:43120"/>
        <dbReference type="EC" id="4.2.1.96"/>
    </reaction>
</comment>
<dbReference type="Proteomes" id="UP001158067">
    <property type="component" value="Unassembled WGS sequence"/>
</dbReference>
<evidence type="ECO:0000256" key="2">
    <source>
        <dbReference type="ARBA" id="ARBA00006472"/>
    </source>
</evidence>
<dbReference type="RefSeq" id="WP_283433303.1">
    <property type="nucleotide sequence ID" value="NZ_FXUG01000007.1"/>
</dbReference>
<name>A0ABY1Q9Y8_9BACT</name>
<dbReference type="InterPro" id="IPR036428">
    <property type="entry name" value="PCD_sf"/>
</dbReference>
<dbReference type="Pfam" id="PF01329">
    <property type="entry name" value="Pterin_4a"/>
    <property type="match status" value="1"/>
</dbReference>
<comment type="similarity">
    <text evidence="2">Belongs to the pterin-4-alpha-carbinolamine dehydratase family.</text>
</comment>
<gene>
    <name evidence="6" type="ORF">SAMN06265222_107240</name>
</gene>
<organism evidence="6 7">
    <name type="scientific">Neorhodopirellula lusitana</name>
    <dbReference type="NCBI Taxonomy" id="445327"/>
    <lineage>
        <taxon>Bacteria</taxon>
        <taxon>Pseudomonadati</taxon>
        <taxon>Planctomycetota</taxon>
        <taxon>Planctomycetia</taxon>
        <taxon>Pirellulales</taxon>
        <taxon>Pirellulaceae</taxon>
        <taxon>Neorhodopirellula</taxon>
    </lineage>
</organism>
<proteinExistence type="inferred from homology"/>
<evidence type="ECO:0000256" key="3">
    <source>
        <dbReference type="ARBA" id="ARBA00013252"/>
    </source>
</evidence>
<evidence type="ECO:0000313" key="7">
    <source>
        <dbReference type="Proteomes" id="UP001158067"/>
    </source>
</evidence>
<evidence type="ECO:0000256" key="4">
    <source>
        <dbReference type="ARBA" id="ARBA00023239"/>
    </source>
</evidence>
<sequence length="130" mass="14107">MSSPPSPSPPSPEPGSQSAACDFSSKRCVPCEGGVPVIDAKQAASHLVHMPNWHLSDDGKSISWKMNTKNFVGAVERINRIAEVAEAEQHHPDLHITGYRHLTVVLTTHAIDGLSENDFIVAAKIDELFQ</sequence>
<dbReference type="EMBL" id="FXUG01000007">
    <property type="protein sequence ID" value="SMP62127.1"/>
    <property type="molecule type" value="Genomic_DNA"/>
</dbReference>
<dbReference type="PANTHER" id="PTHR12599">
    <property type="entry name" value="PTERIN-4-ALPHA-CARBINOLAMINE DEHYDRATASE"/>
    <property type="match status" value="1"/>
</dbReference>
<accession>A0ABY1Q9Y8</accession>
<protein>
    <recommendedName>
        <fullName evidence="3">4a-hydroxytetrahydrobiopterin dehydratase</fullName>
        <ecNumber evidence="3">4.2.1.96</ecNumber>
    </recommendedName>
</protein>
<feature type="compositionally biased region" description="Pro residues" evidence="5">
    <location>
        <begin position="1"/>
        <end position="13"/>
    </location>
</feature>
<dbReference type="SUPFAM" id="SSF55248">
    <property type="entry name" value="PCD-like"/>
    <property type="match status" value="1"/>
</dbReference>
<reference evidence="6 7" key="1">
    <citation type="submission" date="2017-05" db="EMBL/GenBank/DDBJ databases">
        <authorList>
            <person name="Varghese N."/>
            <person name="Submissions S."/>
        </authorList>
    </citation>
    <scope>NUCLEOTIDE SEQUENCE [LARGE SCALE GENOMIC DNA]</scope>
    <source>
        <strain evidence="6 7">DSM 25457</strain>
    </source>
</reference>
<comment type="caution">
    <text evidence="6">The sequence shown here is derived from an EMBL/GenBank/DDBJ whole genome shotgun (WGS) entry which is preliminary data.</text>
</comment>
<dbReference type="InterPro" id="IPR001533">
    <property type="entry name" value="Pterin_deHydtase"/>
</dbReference>
<evidence type="ECO:0000256" key="5">
    <source>
        <dbReference type="SAM" id="MobiDB-lite"/>
    </source>
</evidence>
<evidence type="ECO:0000313" key="6">
    <source>
        <dbReference type="EMBL" id="SMP62127.1"/>
    </source>
</evidence>
<keyword evidence="7" id="KW-1185">Reference proteome</keyword>
<dbReference type="PANTHER" id="PTHR12599:SF0">
    <property type="entry name" value="PTERIN-4-ALPHA-CARBINOLAMINE DEHYDRATASE"/>
    <property type="match status" value="1"/>
</dbReference>
<dbReference type="EC" id="4.2.1.96" evidence="3"/>
<dbReference type="Gene3D" id="3.30.1360.20">
    <property type="entry name" value="Transcriptional coactivator/pterin dehydratase"/>
    <property type="match status" value="1"/>
</dbReference>
<feature type="region of interest" description="Disordered" evidence="5">
    <location>
        <begin position="1"/>
        <end position="20"/>
    </location>
</feature>
<evidence type="ECO:0000256" key="1">
    <source>
        <dbReference type="ARBA" id="ARBA00001554"/>
    </source>
</evidence>
<keyword evidence="4" id="KW-0456">Lyase</keyword>